<evidence type="ECO:0000256" key="5">
    <source>
        <dbReference type="ARBA" id="ARBA00022840"/>
    </source>
</evidence>
<reference evidence="11 12" key="1">
    <citation type="submission" date="2024-01" db="EMBL/GenBank/DDBJ databases">
        <title>Complete genome sequence of Citroniella saccharovorans strain M6.X9, isolated from human fecal sample.</title>
        <authorList>
            <person name="Cheng G."/>
            <person name="Westerholm M."/>
            <person name="Schnurer A."/>
        </authorList>
    </citation>
    <scope>NUCLEOTIDE SEQUENCE [LARGE SCALE GENOMIC DNA]</scope>
    <source>
        <strain evidence="11 12">DSM 29873</strain>
    </source>
</reference>
<evidence type="ECO:0000256" key="6">
    <source>
        <dbReference type="ARBA" id="ARBA00023125"/>
    </source>
</evidence>
<keyword evidence="5 9" id="KW-0067">ATP-binding</keyword>
<dbReference type="InterPro" id="IPR001238">
    <property type="entry name" value="DNA-binding_RecF"/>
</dbReference>
<keyword evidence="2 9" id="KW-0235">DNA replication</keyword>
<dbReference type="GO" id="GO:0009432">
    <property type="term" value="P:SOS response"/>
    <property type="evidence" value="ECO:0007669"/>
    <property type="project" value="UniProtKB-UniRule"/>
</dbReference>
<dbReference type="RefSeq" id="WP_324618732.1">
    <property type="nucleotide sequence ID" value="NZ_JAYKOT010000001.1"/>
</dbReference>
<dbReference type="GO" id="GO:0000731">
    <property type="term" value="P:DNA synthesis involved in DNA repair"/>
    <property type="evidence" value="ECO:0007669"/>
    <property type="project" value="TreeGrafter"/>
</dbReference>
<evidence type="ECO:0000256" key="7">
    <source>
        <dbReference type="ARBA" id="ARBA00023204"/>
    </source>
</evidence>
<evidence type="ECO:0000256" key="10">
    <source>
        <dbReference type="RuleBase" id="RU000578"/>
    </source>
</evidence>
<protein>
    <recommendedName>
        <fullName evidence="9 10">DNA replication and repair protein RecF</fullName>
    </recommendedName>
</protein>
<dbReference type="PANTHER" id="PTHR32182:SF0">
    <property type="entry name" value="DNA REPLICATION AND REPAIR PROTEIN RECF"/>
    <property type="match status" value="1"/>
</dbReference>
<dbReference type="SUPFAM" id="SSF52540">
    <property type="entry name" value="P-loop containing nucleoside triphosphate hydrolases"/>
    <property type="match status" value="1"/>
</dbReference>
<evidence type="ECO:0000256" key="9">
    <source>
        <dbReference type="HAMAP-Rule" id="MF_00365"/>
    </source>
</evidence>
<keyword evidence="7 9" id="KW-0234">DNA repair</keyword>
<dbReference type="GO" id="GO:0006302">
    <property type="term" value="P:double-strand break repair"/>
    <property type="evidence" value="ECO:0007669"/>
    <property type="project" value="TreeGrafter"/>
</dbReference>
<dbReference type="HAMAP" id="MF_00365">
    <property type="entry name" value="RecF"/>
    <property type="match status" value="1"/>
</dbReference>
<keyword evidence="1 9" id="KW-0963">Cytoplasm</keyword>
<keyword evidence="6 9" id="KW-0238">DNA-binding</keyword>
<organism evidence="11 12">
    <name type="scientific">Citroniella saccharovorans</name>
    <dbReference type="NCBI Taxonomy" id="2053367"/>
    <lineage>
        <taxon>Bacteria</taxon>
        <taxon>Bacillati</taxon>
        <taxon>Bacillota</taxon>
        <taxon>Tissierellia</taxon>
        <taxon>Tissierellales</taxon>
        <taxon>Peptoniphilaceae</taxon>
        <taxon>Citroniella</taxon>
    </lineage>
</organism>
<evidence type="ECO:0000256" key="1">
    <source>
        <dbReference type="ARBA" id="ARBA00022490"/>
    </source>
</evidence>
<evidence type="ECO:0000256" key="4">
    <source>
        <dbReference type="ARBA" id="ARBA00022763"/>
    </source>
</evidence>
<comment type="function">
    <text evidence="9 10">The RecF protein is involved in DNA metabolism; it is required for DNA replication and normal SOS inducibility. RecF binds preferentially to single-stranded, linear DNA. It also seems to bind ATP.</text>
</comment>
<dbReference type="InterPro" id="IPR018078">
    <property type="entry name" value="DNA-binding_RecF_CS"/>
</dbReference>
<comment type="subcellular location">
    <subcellularLocation>
        <location evidence="9 10">Cytoplasm</location>
    </subcellularLocation>
</comment>
<evidence type="ECO:0000256" key="8">
    <source>
        <dbReference type="ARBA" id="ARBA00023236"/>
    </source>
</evidence>
<dbReference type="AlphaFoldDB" id="A0AAW9MW12"/>
<dbReference type="NCBIfam" id="TIGR00611">
    <property type="entry name" value="recf"/>
    <property type="match status" value="1"/>
</dbReference>
<accession>A0AAW9MW12</accession>
<dbReference type="GO" id="GO:0003697">
    <property type="term" value="F:single-stranded DNA binding"/>
    <property type="evidence" value="ECO:0007669"/>
    <property type="project" value="UniProtKB-UniRule"/>
</dbReference>
<keyword evidence="8 9" id="KW-0742">SOS response</keyword>
<dbReference type="InterPro" id="IPR042174">
    <property type="entry name" value="RecF_2"/>
</dbReference>
<dbReference type="PROSITE" id="PS00618">
    <property type="entry name" value="RECF_2"/>
    <property type="match status" value="1"/>
</dbReference>
<evidence type="ECO:0000256" key="3">
    <source>
        <dbReference type="ARBA" id="ARBA00022741"/>
    </source>
</evidence>
<evidence type="ECO:0000256" key="2">
    <source>
        <dbReference type="ARBA" id="ARBA00022705"/>
    </source>
</evidence>
<dbReference type="PANTHER" id="PTHR32182">
    <property type="entry name" value="DNA REPLICATION AND REPAIR PROTEIN RECF"/>
    <property type="match status" value="1"/>
</dbReference>
<dbReference type="EMBL" id="JAYKOT010000001">
    <property type="protein sequence ID" value="MEB3428699.1"/>
    <property type="molecule type" value="Genomic_DNA"/>
</dbReference>
<comment type="caution">
    <text evidence="9">Lacks conserved residue(s) required for the propagation of feature annotation.</text>
</comment>
<comment type="similarity">
    <text evidence="9 10">Belongs to the RecF family.</text>
</comment>
<dbReference type="GO" id="GO:0005737">
    <property type="term" value="C:cytoplasm"/>
    <property type="evidence" value="ECO:0007669"/>
    <property type="project" value="UniProtKB-SubCell"/>
</dbReference>
<evidence type="ECO:0000313" key="11">
    <source>
        <dbReference type="EMBL" id="MEB3428699.1"/>
    </source>
</evidence>
<dbReference type="InterPro" id="IPR027417">
    <property type="entry name" value="P-loop_NTPase"/>
</dbReference>
<dbReference type="GO" id="GO:0006260">
    <property type="term" value="P:DNA replication"/>
    <property type="evidence" value="ECO:0007669"/>
    <property type="project" value="UniProtKB-UniRule"/>
</dbReference>
<sequence length="293" mass="34579">MKILQVFFGHIVRKNRRKVIKIEIGEEKYIEINGLKVDSLKEMNNQFDIVYFLPDQLRVVKEGPQLRRELVDNQIISLKPSYKKIFLNTNKLLLARNNILRLRENTSYKKEQIIAITKSLSTYIKSLSYLRREYIKSLNYTARSVHSFLTDSSEKLELNYLSFFNGLEEDEIYYKIMTRLDQDMERGYTYFSPQRDDIDIKINNFSAKKFSSQGQIRSIILSIKIAELENIKKIKGSSPIFLLDDVFSELDFDRRKRVLEIIKDSQSIITTNDLDKGLDAKIFYIREGVVREN</sequence>
<keyword evidence="3 9" id="KW-0547">Nucleotide-binding</keyword>
<proteinExistence type="inferred from homology"/>
<dbReference type="Proteomes" id="UP001357733">
    <property type="component" value="Unassembled WGS sequence"/>
</dbReference>
<evidence type="ECO:0000313" key="12">
    <source>
        <dbReference type="Proteomes" id="UP001357733"/>
    </source>
</evidence>
<dbReference type="GO" id="GO:0005524">
    <property type="term" value="F:ATP binding"/>
    <property type="evidence" value="ECO:0007669"/>
    <property type="project" value="UniProtKB-UniRule"/>
</dbReference>
<comment type="caution">
    <text evidence="11">The sequence shown here is derived from an EMBL/GenBank/DDBJ whole genome shotgun (WGS) entry which is preliminary data.</text>
</comment>
<keyword evidence="4 9" id="KW-0227">DNA damage</keyword>
<gene>
    <name evidence="9 11" type="primary">recF</name>
    <name evidence="11" type="ORF">VLK81_01445</name>
</gene>
<dbReference type="Gene3D" id="1.20.1050.90">
    <property type="entry name" value="RecF/RecN/SMC, N-terminal domain"/>
    <property type="match status" value="1"/>
</dbReference>
<keyword evidence="12" id="KW-1185">Reference proteome</keyword>
<name>A0AAW9MW12_9FIRM</name>